<sequence>MLSMQGVESGYGESMVLRGIRLRVEPGQVVCLMGRNGVGKTTLLKTIMGLIRPKRGEIRFGEQDMTAAQTEKRARLGIGYVPQGREIFPRLTVKENLLLGLEASRTRQDGIPDSIYEQFPVLHEMADRKGGDLSGGQQQQLAIARALVSRPKLLLLDEPMEGIQPSVVLQIERVIESIKAERSLSVLLVEQSLSFAAGIADYCYVLDKGAVAAEGPPSELGEELLRKHLAV</sequence>
<keyword evidence="8" id="KW-1185">Reference proteome</keyword>
<evidence type="ECO:0000256" key="2">
    <source>
        <dbReference type="ARBA" id="ARBA00022448"/>
    </source>
</evidence>
<dbReference type="KEGG" id="paun:MJA45_18045"/>
<evidence type="ECO:0000256" key="5">
    <source>
        <dbReference type="ARBA" id="ARBA00022970"/>
    </source>
</evidence>
<organism evidence="7 8">
    <name type="scientific">Paenibacillus aurantius</name>
    <dbReference type="NCBI Taxonomy" id="2918900"/>
    <lineage>
        <taxon>Bacteria</taxon>
        <taxon>Bacillati</taxon>
        <taxon>Bacillota</taxon>
        <taxon>Bacilli</taxon>
        <taxon>Bacillales</taxon>
        <taxon>Paenibacillaceae</taxon>
        <taxon>Paenibacillus</taxon>
    </lineage>
</organism>
<dbReference type="Gene3D" id="3.40.50.300">
    <property type="entry name" value="P-loop containing nucleotide triphosphate hydrolases"/>
    <property type="match status" value="1"/>
</dbReference>
<accession>A0AA96LCE6</accession>
<keyword evidence="3" id="KW-0547">Nucleotide-binding</keyword>
<dbReference type="SMART" id="SM00382">
    <property type="entry name" value="AAA"/>
    <property type="match status" value="1"/>
</dbReference>
<protein>
    <submittedName>
        <fullName evidence="7">Urea ABC transporter ATP-binding subunit UrtE</fullName>
    </submittedName>
</protein>
<evidence type="ECO:0000256" key="1">
    <source>
        <dbReference type="ARBA" id="ARBA00005417"/>
    </source>
</evidence>
<dbReference type="CDD" id="cd03224">
    <property type="entry name" value="ABC_TM1139_LivF_branched"/>
    <property type="match status" value="1"/>
</dbReference>
<dbReference type="PANTHER" id="PTHR43820">
    <property type="entry name" value="HIGH-AFFINITY BRANCHED-CHAIN AMINO ACID TRANSPORT ATP-BINDING PROTEIN LIVF"/>
    <property type="match status" value="1"/>
</dbReference>
<dbReference type="InterPro" id="IPR052156">
    <property type="entry name" value="BCAA_Transport_ATP-bd_LivF"/>
</dbReference>
<dbReference type="SUPFAM" id="SSF52540">
    <property type="entry name" value="P-loop containing nucleoside triphosphate hydrolases"/>
    <property type="match status" value="1"/>
</dbReference>
<dbReference type="GO" id="GO:0015658">
    <property type="term" value="F:branched-chain amino acid transmembrane transporter activity"/>
    <property type="evidence" value="ECO:0007669"/>
    <property type="project" value="TreeGrafter"/>
</dbReference>
<dbReference type="Pfam" id="PF00005">
    <property type="entry name" value="ABC_tran"/>
    <property type="match status" value="1"/>
</dbReference>
<dbReference type="EMBL" id="CP130318">
    <property type="protein sequence ID" value="WNQ09526.1"/>
    <property type="molecule type" value="Genomic_DNA"/>
</dbReference>
<dbReference type="GO" id="GO:0015807">
    <property type="term" value="P:L-amino acid transport"/>
    <property type="evidence" value="ECO:0007669"/>
    <property type="project" value="TreeGrafter"/>
</dbReference>
<keyword evidence="4 7" id="KW-0067">ATP-binding</keyword>
<keyword evidence="2" id="KW-0813">Transport</keyword>
<keyword evidence="5" id="KW-0029">Amino-acid transport</keyword>
<dbReference type="AlphaFoldDB" id="A0AA96LCE6"/>
<dbReference type="InterPro" id="IPR003593">
    <property type="entry name" value="AAA+_ATPase"/>
</dbReference>
<dbReference type="InterPro" id="IPR027417">
    <property type="entry name" value="P-loop_NTPase"/>
</dbReference>
<dbReference type="PROSITE" id="PS50893">
    <property type="entry name" value="ABC_TRANSPORTER_2"/>
    <property type="match status" value="1"/>
</dbReference>
<proteinExistence type="inferred from homology"/>
<evidence type="ECO:0000259" key="6">
    <source>
        <dbReference type="PROSITE" id="PS50893"/>
    </source>
</evidence>
<gene>
    <name evidence="7" type="primary">urtE</name>
    <name evidence="7" type="ORF">MJA45_18045</name>
</gene>
<name>A0AA96LCE6_9BACL</name>
<dbReference type="InterPro" id="IPR003439">
    <property type="entry name" value="ABC_transporter-like_ATP-bd"/>
</dbReference>
<comment type="similarity">
    <text evidence="1">Belongs to the ABC transporter superfamily.</text>
</comment>
<dbReference type="Proteomes" id="UP001305702">
    <property type="component" value="Chromosome"/>
</dbReference>
<dbReference type="NCBIfam" id="TIGR03410">
    <property type="entry name" value="urea_trans_UrtE"/>
    <property type="match status" value="1"/>
</dbReference>
<evidence type="ECO:0000256" key="3">
    <source>
        <dbReference type="ARBA" id="ARBA00022741"/>
    </source>
</evidence>
<dbReference type="GO" id="GO:0016887">
    <property type="term" value="F:ATP hydrolysis activity"/>
    <property type="evidence" value="ECO:0007669"/>
    <property type="project" value="InterPro"/>
</dbReference>
<evidence type="ECO:0000256" key="4">
    <source>
        <dbReference type="ARBA" id="ARBA00022840"/>
    </source>
</evidence>
<dbReference type="GO" id="GO:0005524">
    <property type="term" value="F:ATP binding"/>
    <property type="evidence" value="ECO:0007669"/>
    <property type="project" value="UniProtKB-KW"/>
</dbReference>
<dbReference type="InterPro" id="IPR017780">
    <property type="entry name" value="ABC_transptr_urea_ATP-bd_UrtE"/>
</dbReference>
<evidence type="ECO:0000313" key="8">
    <source>
        <dbReference type="Proteomes" id="UP001305702"/>
    </source>
</evidence>
<dbReference type="RefSeq" id="WP_315603298.1">
    <property type="nucleotide sequence ID" value="NZ_CP130318.1"/>
</dbReference>
<evidence type="ECO:0000313" key="7">
    <source>
        <dbReference type="EMBL" id="WNQ09526.1"/>
    </source>
</evidence>
<dbReference type="PANTHER" id="PTHR43820:SF5">
    <property type="entry name" value="HIGH-AFFINITY BRANCHED-CHAIN AMINO ACID TRANSPORT ATP-BINDING PROTEIN"/>
    <property type="match status" value="1"/>
</dbReference>
<feature type="domain" description="ABC transporter" evidence="6">
    <location>
        <begin position="2"/>
        <end position="231"/>
    </location>
</feature>
<reference evidence="7 8" key="1">
    <citation type="submission" date="2022-02" db="EMBL/GenBank/DDBJ databases">
        <title>Paenibacillus sp. MBLB1776 Whole Genome Shotgun Sequencing.</title>
        <authorList>
            <person name="Hwang C.Y."/>
            <person name="Cho E.-S."/>
            <person name="Seo M.-J."/>
        </authorList>
    </citation>
    <scope>NUCLEOTIDE SEQUENCE [LARGE SCALE GENOMIC DNA]</scope>
    <source>
        <strain evidence="7 8">MBLB1776</strain>
    </source>
</reference>